<reference evidence="3" key="1">
    <citation type="journal article" date="2019" name="Int. J. Syst. Evol. Microbiol.">
        <title>The Global Catalogue of Microorganisms (GCM) 10K type strain sequencing project: providing services to taxonomists for standard genome sequencing and annotation.</title>
        <authorList>
            <consortium name="The Broad Institute Genomics Platform"/>
            <consortium name="The Broad Institute Genome Sequencing Center for Infectious Disease"/>
            <person name="Wu L."/>
            <person name="Ma J."/>
        </authorList>
    </citation>
    <scope>NUCLEOTIDE SEQUENCE [LARGE SCALE GENOMIC DNA]</scope>
    <source>
        <strain evidence="3">JCM 18409</strain>
    </source>
</reference>
<organism evidence="2 3">
    <name type="scientific">Streptomyces siamensis</name>
    <dbReference type="NCBI Taxonomy" id="1274986"/>
    <lineage>
        <taxon>Bacteria</taxon>
        <taxon>Bacillati</taxon>
        <taxon>Actinomycetota</taxon>
        <taxon>Actinomycetes</taxon>
        <taxon>Kitasatosporales</taxon>
        <taxon>Streptomycetaceae</taxon>
        <taxon>Streptomyces</taxon>
    </lineage>
</organism>
<dbReference type="EMBL" id="BAABKB010000004">
    <property type="protein sequence ID" value="GAA5004629.1"/>
    <property type="molecule type" value="Genomic_DNA"/>
</dbReference>
<dbReference type="RefSeq" id="WP_345645052.1">
    <property type="nucleotide sequence ID" value="NZ_BAABKB010000004.1"/>
</dbReference>
<dbReference type="Proteomes" id="UP001501759">
    <property type="component" value="Unassembled WGS sequence"/>
</dbReference>
<evidence type="ECO:0000313" key="3">
    <source>
        <dbReference type="Proteomes" id="UP001501759"/>
    </source>
</evidence>
<comment type="caution">
    <text evidence="2">The sequence shown here is derived from an EMBL/GenBank/DDBJ whole genome shotgun (WGS) entry which is preliminary data.</text>
</comment>
<proteinExistence type="predicted"/>
<sequence>MGAGGAGPAYGVFPVRRVEGLWRWEGDGADLAELSRLAEPFPRRGPDPEDVESLLSEQPEEEDFEEIDDFDDAMQAWDARWEALMWAPERTVGAVVINHLGCALRQWLIISGPERGRIWSDDRVDEQDLTPLLDGDGQPVTFGRWYRDWLEQAEGGTPPAGTAVDRTSDRTPAS</sequence>
<feature type="region of interest" description="Disordered" evidence="1">
    <location>
        <begin position="152"/>
        <end position="174"/>
    </location>
</feature>
<accession>A0ABP9IPU7</accession>
<gene>
    <name evidence="2" type="ORF">GCM10023335_20960</name>
</gene>
<evidence type="ECO:0000313" key="2">
    <source>
        <dbReference type="EMBL" id="GAA5004629.1"/>
    </source>
</evidence>
<name>A0ABP9IPU7_9ACTN</name>
<evidence type="ECO:0008006" key="4">
    <source>
        <dbReference type="Google" id="ProtNLM"/>
    </source>
</evidence>
<evidence type="ECO:0000256" key="1">
    <source>
        <dbReference type="SAM" id="MobiDB-lite"/>
    </source>
</evidence>
<protein>
    <recommendedName>
        <fullName evidence="4">SMI1/KNR4 family protein</fullName>
    </recommendedName>
</protein>
<keyword evidence="3" id="KW-1185">Reference proteome</keyword>